<organism evidence="1 2">
    <name type="scientific">Sporichthya brevicatena</name>
    <dbReference type="NCBI Taxonomy" id="171442"/>
    <lineage>
        <taxon>Bacteria</taxon>
        <taxon>Bacillati</taxon>
        <taxon>Actinomycetota</taxon>
        <taxon>Actinomycetes</taxon>
        <taxon>Sporichthyales</taxon>
        <taxon>Sporichthyaceae</taxon>
        <taxon>Sporichthya</taxon>
    </lineage>
</organism>
<name>A0ABN1H866_9ACTN</name>
<dbReference type="EMBL" id="BAAAHE010000044">
    <property type="protein sequence ID" value="GAA0632698.1"/>
    <property type="molecule type" value="Genomic_DNA"/>
</dbReference>
<protein>
    <submittedName>
        <fullName evidence="1">Uncharacterized protein</fullName>
    </submittedName>
</protein>
<reference evidence="1 2" key="1">
    <citation type="journal article" date="2019" name="Int. J. Syst. Evol. Microbiol.">
        <title>The Global Catalogue of Microorganisms (GCM) 10K type strain sequencing project: providing services to taxonomists for standard genome sequencing and annotation.</title>
        <authorList>
            <consortium name="The Broad Institute Genomics Platform"/>
            <consortium name="The Broad Institute Genome Sequencing Center for Infectious Disease"/>
            <person name="Wu L."/>
            <person name="Ma J."/>
        </authorList>
    </citation>
    <scope>NUCLEOTIDE SEQUENCE [LARGE SCALE GENOMIC DNA]</scope>
    <source>
        <strain evidence="1 2">JCM 10671</strain>
    </source>
</reference>
<proteinExistence type="predicted"/>
<keyword evidence="2" id="KW-1185">Reference proteome</keyword>
<dbReference type="RefSeq" id="WP_344608186.1">
    <property type="nucleotide sequence ID" value="NZ_BAAAHE010000044.1"/>
</dbReference>
<gene>
    <name evidence="1" type="ORF">GCM10009547_40660</name>
</gene>
<evidence type="ECO:0000313" key="1">
    <source>
        <dbReference type="EMBL" id="GAA0632698.1"/>
    </source>
</evidence>
<accession>A0ABN1H866</accession>
<dbReference type="Proteomes" id="UP001500957">
    <property type="component" value="Unassembled WGS sequence"/>
</dbReference>
<evidence type="ECO:0000313" key="2">
    <source>
        <dbReference type="Proteomes" id="UP001500957"/>
    </source>
</evidence>
<sequence>MAKEVVPFTVTCSGGEEANGIANIMQALLAQNFANKPHLVKTARKMRNPVTIVNTDTETECTLDFASNGITIYNGIVGEPNIAIYASSDQLLQLSQMKVKAGGKLPVGLLSPRSPVLRQLIARQIIIKGLFSHWFASMRTLALISLAD</sequence>
<comment type="caution">
    <text evidence="1">The sequence shown here is derived from an EMBL/GenBank/DDBJ whole genome shotgun (WGS) entry which is preliminary data.</text>
</comment>